<accession>A0A7W7M4A4</accession>
<dbReference type="CDD" id="cd01741">
    <property type="entry name" value="GATase1_1"/>
    <property type="match status" value="1"/>
</dbReference>
<dbReference type="AlphaFoldDB" id="A0A7W7M4A4"/>
<evidence type="ECO:0000313" key="4">
    <source>
        <dbReference type="Proteomes" id="UP000540191"/>
    </source>
</evidence>
<keyword evidence="4" id="KW-1185">Reference proteome</keyword>
<dbReference type="RefSeq" id="WP_184242134.1">
    <property type="nucleotide sequence ID" value="NZ_JACHNA010000001.1"/>
</dbReference>
<feature type="compositionally biased region" description="Basic and acidic residues" evidence="1">
    <location>
        <begin position="30"/>
        <end position="39"/>
    </location>
</feature>
<feature type="compositionally biased region" description="Low complexity" evidence="1">
    <location>
        <begin position="13"/>
        <end position="29"/>
    </location>
</feature>
<evidence type="ECO:0000313" key="3">
    <source>
        <dbReference type="EMBL" id="MBB4736485.1"/>
    </source>
</evidence>
<dbReference type="SUPFAM" id="SSF52317">
    <property type="entry name" value="Class I glutamine amidotransferase-like"/>
    <property type="match status" value="1"/>
</dbReference>
<dbReference type="PROSITE" id="PS51273">
    <property type="entry name" value="GATASE_TYPE_1"/>
    <property type="match status" value="1"/>
</dbReference>
<dbReference type="EC" id="6.3.5.2" evidence="3"/>
<dbReference type="Gene3D" id="3.40.50.880">
    <property type="match status" value="1"/>
</dbReference>
<name>A0A7W7M4A4_9MICC</name>
<dbReference type="GO" id="GO:0003922">
    <property type="term" value="F:GMP synthase (glutamine-hydrolyzing) activity"/>
    <property type="evidence" value="ECO:0007669"/>
    <property type="project" value="UniProtKB-EC"/>
</dbReference>
<proteinExistence type="predicted"/>
<dbReference type="GO" id="GO:0005829">
    <property type="term" value="C:cytosol"/>
    <property type="evidence" value="ECO:0007669"/>
    <property type="project" value="TreeGrafter"/>
</dbReference>
<evidence type="ECO:0000259" key="2">
    <source>
        <dbReference type="Pfam" id="PF00117"/>
    </source>
</evidence>
<sequence length="295" mass="31539">MPSTPETDDAHRTAPARNAPANATCATTPARRDPADATRRTPGTFLLIQTRPEDDAAASEFEAVQRLGGFVADQLVPLRLGAELLDRPAPTHDWPALVAEHAGVVLSGSPYTTSDAPETKSAVQHRVEAELRLLLEAVTAADSPFLGCCYGVGTLGRFAGGTVDTTYGESAGPVEVALTDDGAADPVLAGLPPRFHAYVGHKEALTTPPPGAVTLVRGQACPVQMFRLGRHQYATQFHPELDQAGVLERLRIYRDHGYMAPGDAAATFARIEAIDADQPPRVLENFRRVYESRAD</sequence>
<dbReference type="PANTHER" id="PTHR42695">
    <property type="entry name" value="GLUTAMINE AMIDOTRANSFERASE YLR126C-RELATED"/>
    <property type="match status" value="1"/>
</dbReference>
<dbReference type="InterPro" id="IPR044992">
    <property type="entry name" value="ChyE-like"/>
</dbReference>
<feature type="region of interest" description="Disordered" evidence="1">
    <location>
        <begin position="1"/>
        <end position="41"/>
    </location>
</feature>
<dbReference type="PANTHER" id="PTHR42695:SF5">
    <property type="entry name" value="GLUTAMINE AMIDOTRANSFERASE YLR126C-RELATED"/>
    <property type="match status" value="1"/>
</dbReference>
<dbReference type="Proteomes" id="UP000540191">
    <property type="component" value="Unassembled WGS sequence"/>
</dbReference>
<organism evidence="3 4">
    <name type="scientific">Micrococcus cohnii</name>
    <dbReference type="NCBI Taxonomy" id="993416"/>
    <lineage>
        <taxon>Bacteria</taxon>
        <taxon>Bacillati</taxon>
        <taxon>Actinomycetota</taxon>
        <taxon>Actinomycetes</taxon>
        <taxon>Micrococcales</taxon>
        <taxon>Micrococcaceae</taxon>
        <taxon>Micrococcus</taxon>
    </lineage>
</organism>
<feature type="domain" description="Glutamine amidotransferase" evidence="2">
    <location>
        <begin position="98"/>
        <end position="241"/>
    </location>
</feature>
<dbReference type="NCBIfam" id="NF005743">
    <property type="entry name" value="PRK07567.1"/>
    <property type="match status" value="1"/>
</dbReference>
<dbReference type="Pfam" id="PF00117">
    <property type="entry name" value="GATase"/>
    <property type="match status" value="1"/>
</dbReference>
<dbReference type="InterPro" id="IPR029062">
    <property type="entry name" value="Class_I_gatase-like"/>
</dbReference>
<gene>
    <name evidence="3" type="ORF">HDA30_001993</name>
</gene>
<keyword evidence="3" id="KW-0436">Ligase</keyword>
<dbReference type="EMBL" id="JACHNA010000001">
    <property type="protein sequence ID" value="MBB4736485.1"/>
    <property type="molecule type" value="Genomic_DNA"/>
</dbReference>
<protein>
    <submittedName>
        <fullName evidence="3">GMP synthase (Glutamine-hydrolyzing)</fullName>
        <ecNumber evidence="3">6.3.5.2</ecNumber>
    </submittedName>
</protein>
<dbReference type="InterPro" id="IPR017926">
    <property type="entry name" value="GATASE"/>
</dbReference>
<evidence type="ECO:0000256" key="1">
    <source>
        <dbReference type="SAM" id="MobiDB-lite"/>
    </source>
</evidence>
<reference evidence="3 4" key="1">
    <citation type="submission" date="2020-08" db="EMBL/GenBank/DDBJ databases">
        <title>Sequencing the genomes of 1000 actinobacteria strains.</title>
        <authorList>
            <person name="Klenk H.-P."/>
        </authorList>
    </citation>
    <scope>NUCLEOTIDE SEQUENCE [LARGE SCALE GENOMIC DNA]</scope>
    <source>
        <strain evidence="3 4">DSM 23974</strain>
    </source>
</reference>
<comment type="caution">
    <text evidence="3">The sequence shown here is derived from an EMBL/GenBank/DDBJ whole genome shotgun (WGS) entry which is preliminary data.</text>
</comment>